<evidence type="ECO:0000259" key="1">
    <source>
        <dbReference type="PROSITE" id="PS50994"/>
    </source>
</evidence>
<name>A0A174BBF8_FLAPL</name>
<dbReference type="InterPro" id="IPR012337">
    <property type="entry name" value="RNaseH-like_sf"/>
</dbReference>
<proteinExistence type="predicted"/>
<dbReference type="InterPro" id="IPR036397">
    <property type="entry name" value="RNaseH_sf"/>
</dbReference>
<dbReference type="Gene3D" id="2.30.30.130">
    <property type="entry name" value="Transposase, Mu, C-terminal"/>
    <property type="match status" value="1"/>
</dbReference>
<dbReference type="InterPro" id="IPR001584">
    <property type="entry name" value="Integrase_cat-core"/>
</dbReference>
<dbReference type="InterPro" id="IPR015378">
    <property type="entry name" value="Transposase-like_Mu_C"/>
</dbReference>
<dbReference type="PROSITE" id="PS50994">
    <property type="entry name" value="INTEGRASE"/>
    <property type="match status" value="1"/>
</dbReference>
<sequence>MTWLSVREAAQALHVTERAVQLGAQQNKYETRHVNGKGRGGKQLRIALESLPESAQARYRGEVPPPEDILQFTGKQRDEANSKAWVVEQYHQMGLSPDDFVSWFNSNNPIEDAITKSKLFRWQHKYQGKDVTELIDRRGGYNRGKDTIPDDAWELFYSLYMTQQKRSVRLCHHITSMEYPDIPSYKAFERKVQTIPYYAILCYREGPKAFNDALPYMERSKLDIASNDIWFSDHHLVDIFVKSADGTKVIRPWLTVFFDARSNRVMSFLVRNADPNATAVKKCFRLGVEQNGVPNEVYFDNGKDYRSSSFSKDYPMSLVNQLGIGTIYATPYHGAAKTVERFFGTFTNRFSRRFKTYTGCNAKIRPEEMQIPNEKILPLAPTLDEFIRLLSDYIAEYNRTPNSGTDMEGKCPDQVYSENLAVKRVISDHDALRLLCGNTEERVVNKSGVSIKNNHYYHDALLSHMGERVMVVYDPDNIDKMAVFDMKGRAICLAEAKIRTPFRHTSEEDYIRAAKEKKAARAIVAKYKPTREMDIHEIVARNQLMEKAFTESGDPDIVEHIAPQAAENSAILNRTQTTRRIREEESVSATLLGFYQKQA</sequence>
<dbReference type="RefSeq" id="WP_035299460.1">
    <property type="nucleotide sequence ID" value="NZ_JADMOW010000014.1"/>
</dbReference>
<dbReference type="GO" id="GO:0015074">
    <property type="term" value="P:DNA integration"/>
    <property type="evidence" value="ECO:0007669"/>
    <property type="project" value="InterPro"/>
</dbReference>
<dbReference type="EMBL" id="CYZT01000030">
    <property type="protein sequence ID" value="CUN97070.1"/>
    <property type="molecule type" value="Genomic_DNA"/>
</dbReference>
<dbReference type="Gene3D" id="1.10.10.60">
    <property type="entry name" value="Homeodomain-like"/>
    <property type="match status" value="1"/>
</dbReference>
<dbReference type="Pfam" id="PF09299">
    <property type="entry name" value="Mu-transpos_C"/>
    <property type="match status" value="1"/>
</dbReference>
<protein>
    <submittedName>
        <fullName evidence="2">Mu transposase, C-terminal</fullName>
    </submittedName>
</protein>
<evidence type="ECO:0000313" key="2">
    <source>
        <dbReference type="EMBL" id="CUN97070.1"/>
    </source>
</evidence>
<dbReference type="SUPFAM" id="SSF53098">
    <property type="entry name" value="Ribonuclease H-like"/>
    <property type="match status" value="1"/>
</dbReference>
<accession>A0A174BBF8</accession>
<dbReference type="Proteomes" id="UP000095746">
    <property type="component" value="Unassembled WGS sequence"/>
</dbReference>
<evidence type="ECO:0000313" key="3">
    <source>
        <dbReference type="Proteomes" id="UP000095746"/>
    </source>
</evidence>
<dbReference type="GO" id="GO:0003676">
    <property type="term" value="F:nucleic acid binding"/>
    <property type="evidence" value="ECO:0007669"/>
    <property type="project" value="InterPro"/>
</dbReference>
<reference evidence="2 3" key="1">
    <citation type="submission" date="2015-09" db="EMBL/GenBank/DDBJ databases">
        <authorList>
            <consortium name="Pathogen Informatics"/>
        </authorList>
    </citation>
    <scope>NUCLEOTIDE SEQUENCE [LARGE SCALE GENOMIC DNA]</scope>
    <source>
        <strain evidence="2 3">2789STDY5608854</strain>
    </source>
</reference>
<feature type="domain" description="Integrase catalytic" evidence="1">
    <location>
        <begin position="211"/>
        <end position="420"/>
    </location>
</feature>
<organism evidence="2 3">
    <name type="scientific">Flavonifractor plautii</name>
    <name type="common">Fusobacterium plautii</name>
    <dbReference type="NCBI Taxonomy" id="292800"/>
    <lineage>
        <taxon>Bacteria</taxon>
        <taxon>Bacillati</taxon>
        <taxon>Bacillota</taxon>
        <taxon>Clostridia</taxon>
        <taxon>Eubacteriales</taxon>
        <taxon>Oscillospiraceae</taxon>
        <taxon>Flavonifractor</taxon>
    </lineage>
</organism>
<gene>
    <name evidence="2" type="ORF">ERS852411_00764</name>
</gene>
<dbReference type="InterPro" id="IPR015126">
    <property type="entry name" value="Mu_I-gamma"/>
</dbReference>
<dbReference type="AlphaFoldDB" id="A0A174BBF8"/>
<dbReference type="Gene3D" id="3.30.420.10">
    <property type="entry name" value="Ribonuclease H-like superfamily/Ribonuclease H"/>
    <property type="match status" value="1"/>
</dbReference>
<dbReference type="InterPro" id="IPR009004">
    <property type="entry name" value="Transposase_Mu_C"/>
</dbReference>
<dbReference type="SUPFAM" id="SSF50610">
    <property type="entry name" value="mu transposase, C-terminal domain"/>
    <property type="match status" value="1"/>
</dbReference>
<dbReference type="Pfam" id="PF09039">
    <property type="entry name" value="HTH_Tnp_Mu_2"/>
    <property type="match status" value="1"/>
</dbReference>